<keyword evidence="1" id="KW-0812">Transmembrane</keyword>
<dbReference type="AlphaFoldDB" id="A0A1G1ZRX8"/>
<feature type="transmembrane region" description="Helical" evidence="1">
    <location>
        <begin position="92"/>
        <end position="111"/>
    </location>
</feature>
<feature type="transmembrane region" description="Helical" evidence="1">
    <location>
        <begin position="68"/>
        <end position="85"/>
    </location>
</feature>
<protein>
    <recommendedName>
        <fullName evidence="4">Glycosyltransferase RgtA/B/C/D-like domain-containing protein</fullName>
    </recommendedName>
</protein>
<comment type="caution">
    <text evidence="2">The sequence shown here is derived from an EMBL/GenBank/DDBJ whole genome shotgun (WGS) entry which is preliminary data.</text>
</comment>
<feature type="transmembrane region" description="Helical" evidence="1">
    <location>
        <begin position="175"/>
        <end position="192"/>
    </location>
</feature>
<feature type="transmembrane region" description="Helical" evidence="1">
    <location>
        <begin position="288"/>
        <end position="311"/>
    </location>
</feature>
<organism evidence="2 3">
    <name type="scientific">Candidatus Harrisonbacteria bacterium RIFCSPLOWO2_02_FULL_41_13b</name>
    <dbReference type="NCBI Taxonomy" id="1798409"/>
    <lineage>
        <taxon>Bacteria</taxon>
        <taxon>Candidatus Harrisoniibacteriota</taxon>
    </lineage>
</organism>
<feature type="transmembrane region" description="Helical" evidence="1">
    <location>
        <begin position="117"/>
        <end position="136"/>
    </location>
</feature>
<feature type="transmembrane region" description="Helical" evidence="1">
    <location>
        <begin position="342"/>
        <end position="360"/>
    </location>
</feature>
<feature type="transmembrane region" description="Helical" evidence="1">
    <location>
        <begin position="148"/>
        <end position="169"/>
    </location>
</feature>
<dbReference type="EMBL" id="MHJL01000028">
    <property type="protein sequence ID" value="OGY67231.1"/>
    <property type="molecule type" value="Genomic_DNA"/>
</dbReference>
<gene>
    <name evidence="2" type="ORF">A3I24_02290</name>
</gene>
<evidence type="ECO:0000256" key="1">
    <source>
        <dbReference type="SAM" id="Phobius"/>
    </source>
</evidence>
<dbReference type="STRING" id="1798409.A3I24_02290"/>
<feature type="transmembrane region" description="Helical" evidence="1">
    <location>
        <begin position="204"/>
        <end position="230"/>
    </location>
</feature>
<sequence>MSAQYNNWLIGAALFLLLSTIFHLASPNIVDSDSFYYFGQATALREHGIFNTNFPWLPYSKIGELSSSLWYGFSLLMIPFSYLGFMGVKIAGIFLTASALTAIWVILKKIGAKMPNLWPVFLFFISPNVLTQFLMIRPQTVSLITIPILFYFLMSGGILGILIASFIITWTHLNFLWMPILIMGIIAIIKMWREKIIPWQEITAVFGGVLAGWLLRPQALNAIKLFYIQVVQQILEKQGGLPLLFGEENFPLSITVLFKNFLPFLILWLASIYLFYKYRGHIKNLTNNIAIAIYSSGALSLIFFLFSILVARRAYNLWAEFGIIFIALIFSHLINKPTTQEAFKFAVIIALIFSIFYSGIKANNVMRKNGYPPHHLQEAALWLKNNTQAGDIVFNLHWPDFSPLFFWNQTNYYTGGLDPIFQYSYNPSLYWKFHYLATDQVTSKTCGAEACTEEMLEDTYEVLRRDFQARYIVLIKAENPAVYYFLKNDPRFEEKLDTKKEVVYLIK</sequence>
<name>A0A1G1ZRX8_9BACT</name>
<reference evidence="2 3" key="1">
    <citation type="journal article" date="2016" name="Nat. Commun.">
        <title>Thousands of microbial genomes shed light on interconnected biogeochemical processes in an aquifer system.</title>
        <authorList>
            <person name="Anantharaman K."/>
            <person name="Brown C.T."/>
            <person name="Hug L.A."/>
            <person name="Sharon I."/>
            <person name="Castelle C.J."/>
            <person name="Probst A.J."/>
            <person name="Thomas B.C."/>
            <person name="Singh A."/>
            <person name="Wilkins M.J."/>
            <person name="Karaoz U."/>
            <person name="Brodie E.L."/>
            <person name="Williams K.H."/>
            <person name="Hubbard S.S."/>
            <person name="Banfield J.F."/>
        </authorList>
    </citation>
    <scope>NUCLEOTIDE SEQUENCE [LARGE SCALE GENOMIC DNA]</scope>
</reference>
<dbReference type="Proteomes" id="UP000177690">
    <property type="component" value="Unassembled WGS sequence"/>
</dbReference>
<evidence type="ECO:0008006" key="4">
    <source>
        <dbReference type="Google" id="ProtNLM"/>
    </source>
</evidence>
<keyword evidence="1" id="KW-0472">Membrane</keyword>
<keyword evidence="1" id="KW-1133">Transmembrane helix</keyword>
<evidence type="ECO:0000313" key="3">
    <source>
        <dbReference type="Proteomes" id="UP000177690"/>
    </source>
</evidence>
<proteinExistence type="predicted"/>
<feature type="transmembrane region" description="Helical" evidence="1">
    <location>
        <begin position="250"/>
        <end position="276"/>
    </location>
</feature>
<feature type="transmembrane region" description="Helical" evidence="1">
    <location>
        <begin position="317"/>
        <end position="335"/>
    </location>
</feature>
<accession>A0A1G1ZRX8</accession>
<evidence type="ECO:0000313" key="2">
    <source>
        <dbReference type="EMBL" id="OGY67231.1"/>
    </source>
</evidence>